<accession>A0ABQ0MJ61</accession>
<comment type="caution">
    <text evidence="1">The sequence shown here is derived from an EMBL/GenBank/DDBJ whole genome shotgun (WGS) entry which is preliminary data.</text>
</comment>
<dbReference type="Proteomes" id="UP000194153">
    <property type="component" value="Unassembled WGS sequence"/>
</dbReference>
<name>A0ABQ0MJ61_9BACT</name>
<dbReference type="InterPro" id="IPR036705">
    <property type="entry name" value="Ribosyl_crysJ1_sf"/>
</dbReference>
<gene>
    <name evidence="1" type="ORF">GPEL0_01r2794</name>
</gene>
<dbReference type="PANTHER" id="PTHR16222:SF12">
    <property type="entry name" value="ADP-RIBOSYLGLYCOHYDROLASE-RELATED"/>
    <property type="match status" value="1"/>
</dbReference>
<keyword evidence="2" id="KW-1185">Reference proteome</keyword>
<protein>
    <submittedName>
        <fullName evidence="1">ADP-ribosyl-(Dinitrogen reductase) glycohydrolase</fullName>
    </submittedName>
</protein>
<reference evidence="2" key="1">
    <citation type="submission" date="2017-05" db="EMBL/GenBank/DDBJ databases">
        <title>Draft genome sequence of Geobacter pelophilus, a iron(III)-reducing bacteria.</title>
        <authorList>
            <person name="Aoyagi T."/>
            <person name="Koike H."/>
            <person name="Morita T."/>
            <person name="Sato Y."/>
            <person name="Habe H."/>
            <person name="Hori T."/>
        </authorList>
    </citation>
    <scope>NUCLEOTIDE SEQUENCE [LARGE SCALE GENOMIC DNA]</scope>
    <source>
        <strain evidence="2">Drf2</strain>
    </source>
</reference>
<dbReference type="Gene3D" id="1.10.4080.10">
    <property type="entry name" value="ADP-ribosylation/Crystallin J1"/>
    <property type="match status" value="1"/>
</dbReference>
<evidence type="ECO:0000313" key="1">
    <source>
        <dbReference type="EMBL" id="GAW67125.1"/>
    </source>
</evidence>
<dbReference type="Pfam" id="PF03747">
    <property type="entry name" value="ADP_ribosyl_GH"/>
    <property type="match status" value="1"/>
</dbReference>
<proteinExistence type="predicted"/>
<organism evidence="1 2">
    <name type="scientific">Geoanaerobacter pelophilus</name>
    <dbReference type="NCBI Taxonomy" id="60036"/>
    <lineage>
        <taxon>Bacteria</taxon>
        <taxon>Pseudomonadati</taxon>
        <taxon>Thermodesulfobacteriota</taxon>
        <taxon>Desulfuromonadia</taxon>
        <taxon>Geobacterales</taxon>
        <taxon>Geobacteraceae</taxon>
        <taxon>Geoanaerobacter</taxon>
    </lineage>
</organism>
<dbReference type="SUPFAM" id="SSF101478">
    <property type="entry name" value="ADP-ribosylglycohydrolase"/>
    <property type="match status" value="1"/>
</dbReference>
<dbReference type="EMBL" id="BDQG01000001">
    <property type="protein sequence ID" value="GAW67125.1"/>
    <property type="molecule type" value="Genomic_DNA"/>
</dbReference>
<dbReference type="RefSeq" id="WP_085813413.1">
    <property type="nucleotide sequence ID" value="NZ_BDQG01000001.1"/>
</dbReference>
<dbReference type="PANTHER" id="PTHR16222">
    <property type="entry name" value="ADP-RIBOSYLGLYCOHYDROLASE"/>
    <property type="match status" value="1"/>
</dbReference>
<dbReference type="InterPro" id="IPR050792">
    <property type="entry name" value="ADP-ribosylglycohydrolase"/>
</dbReference>
<dbReference type="NCBIfam" id="TIGR02662">
    <property type="entry name" value="dinitro_DRAG"/>
    <property type="match status" value="1"/>
</dbReference>
<sequence length="299" mass="32568">MHNLPTKDEVISRARGAFLGLAVGDALGAPAEFLTRREIEQKFGVLKEMVGGGWLRLKPGQVTDDTEMSLCIGRALVAAGGWSLTGIADNLAAWLKSKPVDVGSTCSRGIRNYLLKGTLETPLNEWDGGNGAAMRMLPVALFTLGDQALLQHCTLQQAHLTHNHPFSDAASVSLGRLLHLALTGRSLHRMRREAAELVQKHPTFCFDPYKGLATGYVVDTMQTVFHCFFRARSFEWCLVETVNQGGDADTTGAIAGALAGAYFGEESIPAKWLKRLDKKLVSEIAYLSEQLVLLSPFNK</sequence>
<dbReference type="InterPro" id="IPR013479">
    <property type="entry name" value="ADP-ribosyl_diN_reduct_hydro"/>
</dbReference>
<dbReference type="InterPro" id="IPR005502">
    <property type="entry name" value="Ribosyl_crysJ1"/>
</dbReference>
<evidence type="ECO:0000313" key="2">
    <source>
        <dbReference type="Proteomes" id="UP000194153"/>
    </source>
</evidence>